<accession>X1L963</accession>
<evidence type="ECO:0000313" key="7">
    <source>
        <dbReference type="EMBL" id="GAI15583.1"/>
    </source>
</evidence>
<dbReference type="InterPro" id="IPR004017">
    <property type="entry name" value="Cys_rich_dom"/>
</dbReference>
<keyword evidence="4" id="KW-0408">Iron</keyword>
<proteinExistence type="predicted"/>
<dbReference type="AlphaFoldDB" id="X1L963"/>
<dbReference type="PANTHER" id="PTHR32479">
    <property type="entry name" value="GLYCOLATE OXIDASE IRON-SULFUR SUBUNIT"/>
    <property type="match status" value="1"/>
</dbReference>
<evidence type="ECO:0000259" key="6">
    <source>
        <dbReference type="Pfam" id="PF02754"/>
    </source>
</evidence>
<dbReference type="GO" id="GO:0016491">
    <property type="term" value="F:oxidoreductase activity"/>
    <property type="evidence" value="ECO:0007669"/>
    <property type="project" value="UniProtKB-ARBA"/>
</dbReference>
<dbReference type="PANTHER" id="PTHR32479:SF19">
    <property type="entry name" value="ANAEROBIC GLYCEROL-3-PHOSPHATE DEHYDROGENASE SUBUNIT C"/>
    <property type="match status" value="1"/>
</dbReference>
<dbReference type="GO" id="GO:0051539">
    <property type="term" value="F:4 iron, 4 sulfur cluster binding"/>
    <property type="evidence" value="ECO:0007669"/>
    <property type="project" value="UniProtKB-KW"/>
</dbReference>
<keyword evidence="1" id="KW-0004">4Fe-4S</keyword>
<evidence type="ECO:0000256" key="4">
    <source>
        <dbReference type="ARBA" id="ARBA00023004"/>
    </source>
</evidence>
<feature type="domain" description="Cysteine-rich" evidence="6">
    <location>
        <begin position="1"/>
        <end position="71"/>
    </location>
</feature>
<dbReference type="EMBL" id="BARV01004117">
    <property type="protein sequence ID" value="GAI15583.1"/>
    <property type="molecule type" value="Genomic_DNA"/>
</dbReference>
<evidence type="ECO:0000256" key="1">
    <source>
        <dbReference type="ARBA" id="ARBA00022485"/>
    </source>
</evidence>
<keyword evidence="3" id="KW-0677">Repeat</keyword>
<dbReference type="Pfam" id="PF02754">
    <property type="entry name" value="CCG"/>
    <property type="match status" value="2"/>
</dbReference>
<keyword evidence="2" id="KW-0479">Metal-binding</keyword>
<comment type="caution">
    <text evidence="7">The sequence shown here is derived from an EMBL/GenBank/DDBJ whole genome shotgun (WGS) entry which is preliminary data.</text>
</comment>
<sequence length="223" mass="24701">PEVGEAMVKVLRKNGIEVMVPDQVCCGLPMMAKGNTKGAYENMEHNTRIFGQAVSDGYALITTCSSCSLFMKRDYPLWMMGSELAKQVSQNLYHFSEYLLLLHNRGELNTDFRPIPQTVFYHTPCHLTAQEIGDVTVKLLQLIPGITIKHVSTECCGMGGAYGYEKVNYELAKEIASKLYSEIKENPADRIVTDCGGCKLQIEAGTGLKVDHPVTLIKEAYGL</sequence>
<feature type="domain" description="Cysteine-rich" evidence="6">
    <location>
        <begin position="119"/>
        <end position="202"/>
    </location>
</feature>
<organism evidence="7">
    <name type="scientific">marine sediment metagenome</name>
    <dbReference type="NCBI Taxonomy" id="412755"/>
    <lineage>
        <taxon>unclassified sequences</taxon>
        <taxon>metagenomes</taxon>
        <taxon>ecological metagenomes</taxon>
    </lineage>
</organism>
<evidence type="ECO:0000256" key="2">
    <source>
        <dbReference type="ARBA" id="ARBA00022723"/>
    </source>
</evidence>
<feature type="non-terminal residue" evidence="7">
    <location>
        <position position="1"/>
    </location>
</feature>
<name>X1L963_9ZZZZ</name>
<evidence type="ECO:0000256" key="5">
    <source>
        <dbReference type="ARBA" id="ARBA00023014"/>
    </source>
</evidence>
<gene>
    <name evidence="7" type="ORF">S06H3_09370</name>
</gene>
<keyword evidence="5" id="KW-0411">Iron-sulfur</keyword>
<dbReference type="GO" id="GO:0046872">
    <property type="term" value="F:metal ion binding"/>
    <property type="evidence" value="ECO:0007669"/>
    <property type="project" value="UniProtKB-KW"/>
</dbReference>
<evidence type="ECO:0000256" key="3">
    <source>
        <dbReference type="ARBA" id="ARBA00022737"/>
    </source>
</evidence>
<protein>
    <recommendedName>
        <fullName evidence="6">Cysteine-rich domain-containing protein</fullName>
    </recommendedName>
</protein>
<reference evidence="7" key="1">
    <citation type="journal article" date="2014" name="Front. Microbiol.">
        <title>High frequency of phylogenetically diverse reductive dehalogenase-homologous genes in deep subseafloor sedimentary metagenomes.</title>
        <authorList>
            <person name="Kawai M."/>
            <person name="Futagami T."/>
            <person name="Toyoda A."/>
            <person name="Takaki Y."/>
            <person name="Nishi S."/>
            <person name="Hori S."/>
            <person name="Arai W."/>
            <person name="Tsubouchi T."/>
            <person name="Morono Y."/>
            <person name="Uchiyama I."/>
            <person name="Ito T."/>
            <person name="Fujiyama A."/>
            <person name="Inagaki F."/>
            <person name="Takami H."/>
        </authorList>
    </citation>
    <scope>NUCLEOTIDE SEQUENCE</scope>
    <source>
        <strain evidence="7">Expedition CK06-06</strain>
    </source>
</reference>